<gene>
    <name evidence="3" type="primary">dcd</name>
    <name evidence="3" type="ORF">KSB_01510</name>
</gene>
<protein>
    <submittedName>
        <fullName evidence="3">dCTP deaminase</fullName>
    </submittedName>
</protein>
<reference evidence="3 4" key="1">
    <citation type="journal article" date="2021" name="Int. J. Syst. Evol. Microbiol.">
        <title>Reticulibacter mediterranei gen. nov., sp. nov., within the new family Reticulibacteraceae fam. nov., and Ktedonospora formicarum gen. nov., sp. nov., Ktedonobacter robiniae sp. nov., Dictyobacter formicarum sp. nov. and Dictyobacter arantiisoli sp. nov., belonging to the class Ktedonobacteria.</title>
        <authorList>
            <person name="Yabe S."/>
            <person name="Zheng Y."/>
            <person name="Wang C.M."/>
            <person name="Sakai Y."/>
            <person name="Abe K."/>
            <person name="Yokota A."/>
            <person name="Donadio S."/>
            <person name="Cavaletti L."/>
            <person name="Monciardini P."/>
        </authorList>
    </citation>
    <scope>NUCLEOTIDE SEQUENCE [LARGE SCALE GENOMIC DNA]</scope>
    <source>
        <strain evidence="3 4">SOSP1-30</strain>
    </source>
</reference>
<sequence length="198" mass="22829">MLLSDKRILEELEQGNIVIEPFDMRHLGTNSYDCRLGEWYFQGDANIEAMHLDNPEEIRRYWGMPRQASEGKIAIRPGTTILAHTQEIIGGHNGYLAKMYSRSTVARSGLSVCRCAGVGDVGYISRWTMEISNHTQTTIYVPVGFRICQLTFEFIGETLKEYHGKYGKRAESWRPEDMLPKPYFDWDYDVYRTDKGGK</sequence>
<organism evidence="3 4">
    <name type="scientific">Ktedonobacter robiniae</name>
    <dbReference type="NCBI Taxonomy" id="2778365"/>
    <lineage>
        <taxon>Bacteria</taxon>
        <taxon>Bacillati</taxon>
        <taxon>Chloroflexota</taxon>
        <taxon>Ktedonobacteria</taxon>
        <taxon>Ktedonobacterales</taxon>
        <taxon>Ktedonobacteraceae</taxon>
        <taxon>Ktedonobacter</taxon>
    </lineage>
</organism>
<dbReference type="CDD" id="cd07557">
    <property type="entry name" value="trimeric_dUTPase"/>
    <property type="match status" value="1"/>
</dbReference>
<evidence type="ECO:0000313" key="4">
    <source>
        <dbReference type="Proteomes" id="UP000654345"/>
    </source>
</evidence>
<comment type="caution">
    <text evidence="3">The sequence shown here is derived from an EMBL/GenBank/DDBJ whole genome shotgun (WGS) entry which is preliminary data.</text>
</comment>
<keyword evidence="4" id="KW-1185">Reference proteome</keyword>
<dbReference type="EMBL" id="BNJG01000001">
    <property type="protein sequence ID" value="GHO51676.1"/>
    <property type="molecule type" value="Genomic_DNA"/>
</dbReference>
<dbReference type="PANTHER" id="PTHR42680:SF2">
    <property type="entry name" value="DCTP DEAMINASE"/>
    <property type="match status" value="1"/>
</dbReference>
<proteinExistence type="predicted"/>
<name>A0ABQ3UG36_9CHLR</name>
<keyword evidence="2" id="KW-0546">Nucleotide metabolism</keyword>
<keyword evidence="1" id="KW-0378">Hydrolase</keyword>
<dbReference type="SUPFAM" id="SSF51283">
    <property type="entry name" value="dUTPase-like"/>
    <property type="match status" value="1"/>
</dbReference>
<dbReference type="InterPro" id="IPR011962">
    <property type="entry name" value="dCTP_deaminase"/>
</dbReference>
<dbReference type="PANTHER" id="PTHR42680">
    <property type="entry name" value="DCTP DEAMINASE"/>
    <property type="match status" value="1"/>
</dbReference>
<evidence type="ECO:0000313" key="3">
    <source>
        <dbReference type="EMBL" id="GHO51676.1"/>
    </source>
</evidence>
<dbReference type="Gene3D" id="2.70.40.10">
    <property type="match status" value="1"/>
</dbReference>
<dbReference type="InterPro" id="IPR036157">
    <property type="entry name" value="dUTPase-like_sf"/>
</dbReference>
<accession>A0ABQ3UG36</accession>
<dbReference type="RefSeq" id="WP_201368666.1">
    <property type="nucleotide sequence ID" value="NZ_BNJG01000001.1"/>
</dbReference>
<dbReference type="Proteomes" id="UP000654345">
    <property type="component" value="Unassembled WGS sequence"/>
</dbReference>
<evidence type="ECO:0000256" key="1">
    <source>
        <dbReference type="ARBA" id="ARBA00022801"/>
    </source>
</evidence>
<evidence type="ECO:0000256" key="2">
    <source>
        <dbReference type="ARBA" id="ARBA00023080"/>
    </source>
</evidence>
<dbReference type="Pfam" id="PF22769">
    <property type="entry name" value="DCD"/>
    <property type="match status" value="1"/>
</dbReference>
<dbReference type="InterPro" id="IPR033704">
    <property type="entry name" value="dUTPase_trimeric"/>
</dbReference>